<gene>
    <name evidence="2" type="ORF">UFOPK3992_01886</name>
</gene>
<keyword evidence="1" id="KW-0472">Membrane</keyword>
<feature type="transmembrane region" description="Helical" evidence="1">
    <location>
        <begin position="20"/>
        <end position="44"/>
    </location>
</feature>
<evidence type="ECO:0000313" key="2">
    <source>
        <dbReference type="EMBL" id="CAB5024142.1"/>
    </source>
</evidence>
<keyword evidence="1" id="KW-0812">Transmembrane</keyword>
<protein>
    <submittedName>
        <fullName evidence="2">Unannotated protein</fullName>
    </submittedName>
</protein>
<proteinExistence type="predicted"/>
<keyword evidence="1" id="KW-1133">Transmembrane helix</keyword>
<reference evidence="2" key="1">
    <citation type="submission" date="2020-05" db="EMBL/GenBank/DDBJ databases">
        <authorList>
            <person name="Chiriac C."/>
            <person name="Salcher M."/>
            <person name="Ghai R."/>
            <person name="Kavagutti S V."/>
        </authorList>
    </citation>
    <scope>NUCLEOTIDE SEQUENCE</scope>
</reference>
<evidence type="ECO:0000256" key="1">
    <source>
        <dbReference type="SAM" id="Phobius"/>
    </source>
</evidence>
<dbReference type="EMBL" id="CAFBOZ010000335">
    <property type="protein sequence ID" value="CAB5024142.1"/>
    <property type="molecule type" value="Genomic_DNA"/>
</dbReference>
<name>A0A6J7R608_9ZZZZ</name>
<dbReference type="AlphaFoldDB" id="A0A6J7R608"/>
<organism evidence="2">
    <name type="scientific">freshwater metagenome</name>
    <dbReference type="NCBI Taxonomy" id="449393"/>
    <lineage>
        <taxon>unclassified sequences</taxon>
        <taxon>metagenomes</taxon>
        <taxon>ecological metagenomes</taxon>
    </lineage>
</organism>
<sequence length="558" mass="59925">MTAWMRNRTSAARASGERGVALIMVLCVTMILTMLTTAGASYALRQLQQVGKDQNWGSALAAAQAGVDDYVSKLNRDSLYWMHGSASAYSGASFYDGTSGNTAFTAWTAVPNGGTTREYFRYEINNELYNQRGVLKIRASGKVGTSIRTVEAQLRRGSFIDFLYFTDLETQDPALYSPSSTWKCDQYYYAGRSSSCTSIQFATGDIVDGPAHSNDAMLMCVGTVTGMPTGTYGPWFKGKVTTNYTPSSGSRRWRQTCDTNTSHLPLFAVAIPSGPVKLDMPPSNSALKSETNPALTTPNPTGCLYTGPTKITMRADGKLDIVSPLTKSPHPVSGCATGTGVALPANGVLYVRTAPATADTYGTAGATTCPTANGVGYPITNDYGATYSCKAGDAFVSGTLDGRLTVAAENNIVVVDDVRYDYRVDATQAQDDLLGLIATNNVEVYHPISRTTSSGNYVYTNLTTATNNVQIDAAVLSVQHSFRVQNYQYGATLGTLNVFGAIAQKYRGIVGQSGTSGFLKSYVYDKRLQWDSPPKFLNPVQSAFAPTQWSELIPVYSS</sequence>
<accession>A0A6J7R608</accession>